<dbReference type="Proteomes" id="UP000270296">
    <property type="component" value="Unassembled WGS sequence"/>
</dbReference>
<dbReference type="InterPro" id="IPR016267">
    <property type="entry name" value="UDPGP_trans"/>
</dbReference>
<dbReference type="GO" id="GO:0003983">
    <property type="term" value="F:UTP:glucose-1-phosphate uridylyltransferase activity"/>
    <property type="evidence" value="ECO:0007669"/>
    <property type="project" value="UniProtKB-EC"/>
</dbReference>
<comment type="subunit">
    <text evidence="2">Homooctamer.</text>
</comment>
<dbReference type="Pfam" id="PF01704">
    <property type="entry name" value="UDPGP"/>
    <property type="match status" value="1"/>
</dbReference>
<dbReference type="AlphaFoldDB" id="A0A183J0V6"/>
<evidence type="ECO:0000313" key="10">
    <source>
        <dbReference type="EMBL" id="VDP23516.1"/>
    </source>
</evidence>
<dbReference type="EMBL" id="UZAM01012797">
    <property type="protein sequence ID" value="VDP23516.1"/>
    <property type="molecule type" value="Genomic_DNA"/>
</dbReference>
<evidence type="ECO:0000256" key="6">
    <source>
        <dbReference type="ARBA" id="ARBA00022695"/>
    </source>
</evidence>
<evidence type="ECO:0000256" key="2">
    <source>
        <dbReference type="ARBA" id="ARBA00011823"/>
    </source>
</evidence>
<sequence length="313" mass="35380">MFSRFLKSKPTITWSKIEPLQSESIKPFFELEAPQNEMIKEQLNKLIVVKLNGGLGTSMGCKGPKSLIAVRHDLTFIDIVMQQIQHLNITYGVDIPLVLMNSFSTDEDTKRILRKYRNVKVSVYSFNQSRYPRIDKETLMPIIRTLSAAHSSWYPPGHGNFYESFHASGLLDTFLADGKEFCFVSNIDNLGATVDLSRFLNILNFLCNHPQNDFIMELTDKTRADIKGGTLINYDGRLRLLELAQVSKDHYDDFTSVIVIFNKAFRTIGTTLMDLEIIVNHKHLSNLGLNVIQLESAAGAAVKNFQGSIGEEL</sequence>
<comment type="catalytic activity">
    <reaction evidence="9">
        <text>alpha-D-glucose 1-phosphate + UTP + H(+) = UDP-alpha-D-glucose + diphosphate</text>
        <dbReference type="Rhea" id="RHEA:19889"/>
        <dbReference type="ChEBI" id="CHEBI:15378"/>
        <dbReference type="ChEBI" id="CHEBI:33019"/>
        <dbReference type="ChEBI" id="CHEBI:46398"/>
        <dbReference type="ChEBI" id="CHEBI:58601"/>
        <dbReference type="ChEBI" id="CHEBI:58885"/>
        <dbReference type="EC" id="2.7.7.9"/>
    </reaction>
    <physiologicalReaction direction="left-to-right" evidence="9">
        <dbReference type="Rhea" id="RHEA:19890"/>
    </physiologicalReaction>
</comment>
<evidence type="ECO:0000256" key="4">
    <source>
        <dbReference type="ARBA" id="ARBA00019048"/>
    </source>
</evidence>
<evidence type="ECO:0000256" key="8">
    <source>
        <dbReference type="ARBA" id="ARBA00031959"/>
    </source>
</evidence>
<dbReference type="InterPro" id="IPR029044">
    <property type="entry name" value="Nucleotide-diphossugar_trans"/>
</dbReference>
<comment type="similarity">
    <text evidence="1">Belongs to the UDPGP type 1 family.</text>
</comment>
<accession>A0A183J0V6</accession>
<evidence type="ECO:0000313" key="11">
    <source>
        <dbReference type="Proteomes" id="UP000270296"/>
    </source>
</evidence>
<dbReference type="WBParaSite" id="SBAD_0000985201-mRNA-1">
    <property type="protein sequence ID" value="SBAD_0000985201-mRNA-1"/>
    <property type="gene ID" value="SBAD_0000985201"/>
</dbReference>
<dbReference type="InterPro" id="IPR002618">
    <property type="entry name" value="UDPGP_fam"/>
</dbReference>
<dbReference type="PANTHER" id="PTHR43511">
    <property type="match status" value="1"/>
</dbReference>
<keyword evidence="6" id="KW-0548">Nucleotidyltransferase</keyword>
<evidence type="ECO:0000256" key="3">
    <source>
        <dbReference type="ARBA" id="ARBA00012415"/>
    </source>
</evidence>
<name>A0A183J0V6_9BILA</name>
<evidence type="ECO:0000313" key="12">
    <source>
        <dbReference type="WBParaSite" id="SBAD_0000985201-mRNA-1"/>
    </source>
</evidence>
<dbReference type="UniPathway" id="UPA00164"/>
<dbReference type="CDD" id="cd00897">
    <property type="entry name" value="UGPase_euk"/>
    <property type="match status" value="1"/>
</dbReference>
<evidence type="ECO:0000256" key="1">
    <source>
        <dbReference type="ARBA" id="ARBA00010401"/>
    </source>
</evidence>
<reference evidence="10 11" key="2">
    <citation type="submission" date="2018-11" db="EMBL/GenBank/DDBJ databases">
        <authorList>
            <consortium name="Pathogen Informatics"/>
        </authorList>
    </citation>
    <scope>NUCLEOTIDE SEQUENCE [LARGE SCALE GENOMIC DNA]</scope>
</reference>
<gene>
    <name evidence="10" type="ORF">SBAD_LOCUS9504</name>
</gene>
<evidence type="ECO:0000256" key="5">
    <source>
        <dbReference type="ARBA" id="ARBA00022679"/>
    </source>
</evidence>
<evidence type="ECO:0000256" key="7">
    <source>
        <dbReference type="ARBA" id="ARBA00023579"/>
    </source>
</evidence>
<keyword evidence="5" id="KW-0808">Transferase</keyword>
<dbReference type="FunFam" id="3.90.550.10:FF:000002">
    <property type="entry name" value="UTP--glucose-1-phosphate uridylyltransferase"/>
    <property type="match status" value="1"/>
</dbReference>
<dbReference type="GO" id="GO:0006011">
    <property type="term" value="P:UDP-alpha-D-glucose metabolic process"/>
    <property type="evidence" value="ECO:0007669"/>
    <property type="project" value="InterPro"/>
</dbReference>
<protein>
    <recommendedName>
        <fullName evidence="4">UTP--glucose-1-phosphate uridylyltransferase</fullName>
        <ecNumber evidence="3">2.7.7.9</ecNumber>
    </recommendedName>
    <alternativeName>
        <fullName evidence="8">UDP-glucose pyrophosphorylase</fullName>
    </alternativeName>
</protein>
<dbReference type="GO" id="GO:0005978">
    <property type="term" value="P:glycogen biosynthetic process"/>
    <property type="evidence" value="ECO:0007669"/>
    <property type="project" value="UniProtKB-UniPathway"/>
</dbReference>
<dbReference type="SUPFAM" id="SSF53448">
    <property type="entry name" value="Nucleotide-diphospho-sugar transferases"/>
    <property type="match status" value="1"/>
</dbReference>
<evidence type="ECO:0000256" key="9">
    <source>
        <dbReference type="ARBA" id="ARBA00047432"/>
    </source>
</evidence>
<organism evidence="12">
    <name type="scientific">Soboliphyme baturini</name>
    <dbReference type="NCBI Taxonomy" id="241478"/>
    <lineage>
        <taxon>Eukaryota</taxon>
        <taxon>Metazoa</taxon>
        <taxon>Ecdysozoa</taxon>
        <taxon>Nematoda</taxon>
        <taxon>Enoplea</taxon>
        <taxon>Dorylaimia</taxon>
        <taxon>Dioctophymatida</taxon>
        <taxon>Dioctophymatoidea</taxon>
        <taxon>Soboliphymatidae</taxon>
        <taxon>Soboliphyme</taxon>
    </lineage>
</organism>
<proteinExistence type="inferred from homology"/>
<reference evidence="12" key="1">
    <citation type="submission" date="2016-06" db="UniProtKB">
        <authorList>
            <consortium name="WormBaseParasite"/>
        </authorList>
    </citation>
    <scope>IDENTIFICATION</scope>
</reference>
<keyword evidence="11" id="KW-1185">Reference proteome</keyword>
<dbReference type="OrthoDB" id="932129at2759"/>
<comment type="function">
    <text evidence="7">UTP--glucose-1-phosphate uridylyltransferase catalyzing the conversion of glucose-1-phosphate into UDP-glucose, a crucial precursor for the production of glycogen.</text>
</comment>
<dbReference type="Gene3D" id="3.90.550.10">
    <property type="entry name" value="Spore Coat Polysaccharide Biosynthesis Protein SpsA, Chain A"/>
    <property type="match status" value="1"/>
</dbReference>
<dbReference type="EC" id="2.7.7.9" evidence="3"/>